<dbReference type="Proteomes" id="UP000298781">
    <property type="component" value="Chromosome"/>
</dbReference>
<evidence type="ECO:0000256" key="4">
    <source>
        <dbReference type="ARBA" id="ARBA00022741"/>
    </source>
</evidence>
<dbReference type="GO" id="GO:0030253">
    <property type="term" value="P:protein secretion by the type I secretion system"/>
    <property type="evidence" value="ECO:0007669"/>
    <property type="project" value="InterPro"/>
</dbReference>
<comment type="subcellular location">
    <subcellularLocation>
        <location evidence="1">Cell membrane</location>
        <topology evidence="1">Multi-pass membrane protein</topology>
    </subcellularLocation>
</comment>
<keyword evidence="4" id="KW-0547">Nucleotide-binding</keyword>
<dbReference type="PROSITE" id="PS50929">
    <property type="entry name" value="ABC_TM1F"/>
    <property type="match status" value="1"/>
</dbReference>
<dbReference type="PANTHER" id="PTHR24221">
    <property type="entry name" value="ATP-BINDING CASSETTE SUB-FAMILY B"/>
    <property type="match status" value="1"/>
</dbReference>
<keyword evidence="12" id="KW-1185">Reference proteome</keyword>
<dbReference type="InterPro" id="IPR036640">
    <property type="entry name" value="ABC1_TM_sf"/>
</dbReference>
<dbReference type="GO" id="GO:0005886">
    <property type="term" value="C:plasma membrane"/>
    <property type="evidence" value="ECO:0007669"/>
    <property type="project" value="UniProtKB-SubCell"/>
</dbReference>
<evidence type="ECO:0000259" key="10">
    <source>
        <dbReference type="PROSITE" id="PS50929"/>
    </source>
</evidence>
<feature type="domain" description="ABC transporter" evidence="9">
    <location>
        <begin position="335"/>
        <end position="571"/>
    </location>
</feature>
<gene>
    <name evidence="11" type="ORF">E8M01_04615</name>
</gene>
<accession>A0A4D7AQM5</accession>
<dbReference type="SMART" id="SM00382">
    <property type="entry name" value="AAA"/>
    <property type="match status" value="1"/>
</dbReference>
<dbReference type="Pfam" id="PF00005">
    <property type="entry name" value="ABC_tran"/>
    <property type="match status" value="1"/>
</dbReference>
<organism evidence="11 12">
    <name type="scientific">Phreatobacter stygius</name>
    <dbReference type="NCBI Taxonomy" id="1940610"/>
    <lineage>
        <taxon>Bacteria</taxon>
        <taxon>Pseudomonadati</taxon>
        <taxon>Pseudomonadota</taxon>
        <taxon>Alphaproteobacteria</taxon>
        <taxon>Hyphomicrobiales</taxon>
        <taxon>Phreatobacteraceae</taxon>
        <taxon>Phreatobacter</taxon>
    </lineage>
</organism>
<dbReference type="RefSeq" id="WP_136959041.1">
    <property type="nucleotide sequence ID" value="NZ_CP039690.1"/>
</dbReference>
<dbReference type="GO" id="GO:0005524">
    <property type="term" value="F:ATP binding"/>
    <property type="evidence" value="ECO:0007669"/>
    <property type="project" value="UniProtKB-KW"/>
</dbReference>
<sequence>MRSLPNPASPRDPLGEVLAGYRGSLVWVGLFSGVMNVIMLAGSIYMLQVYDRVLASRSVPTLVGLTAMLLVVFLVQGLLDVVRQRILTRIGAAIDRRLAPRIFDLMVLIPVRAGLRQDALQPGRDLDAVRGFMSGLGPTTFFDLPWVPIFLLLCFLLHVWIGLTALVACVVLLAVTLLTDRATKEPTAIVSREAAARSGIAEGVKRNAETIVAMGMQKALVRRYQTTNGRFLEANEAASDVVTTYGAVSRIFRMFMQSAMLGLGAYLVILGQVSGGVMIAASILMGRALAPIELAVAHWKGFVAARQALARLRKTMAALGDGAEPMALPAPKRMLTVDQVFAAAPGAQEPIIQGISFSLLAGQALGIIGPSASGKSTLARVLTGSWLPLRGSLRLDGAELSQWSADARGGFIGYLAQDIGLFDGTVAENIARFQPDADPQAIVEAARATGADDVIRKLPAGYETRIGEGGIALSGGQRQRVALARALYGNPFLVVLDEPNANLDAEGEAAVTQAIRHIRDSGGIAIVVAHRPSAITAVDMVAVMKDGRVAAFGPKDEVLNKVLAPAKGTRSP</sequence>
<evidence type="ECO:0000256" key="8">
    <source>
        <dbReference type="SAM" id="Phobius"/>
    </source>
</evidence>
<evidence type="ECO:0000256" key="2">
    <source>
        <dbReference type="ARBA" id="ARBA00005417"/>
    </source>
</evidence>
<dbReference type="GO" id="GO:0034040">
    <property type="term" value="F:ATPase-coupled lipid transmembrane transporter activity"/>
    <property type="evidence" value="ECO:0007669"/>
    <property type="project" value="TreeGrafter"/>
</dbReference>
<feature type="domain" description="ABC transmembrane type-1" evidence="10">
    <location>
        <begin position="26"/>
        <end position="304"/>
    </location>
</feature>
<dbReference type="InterPro" id="IPR027417">
    <property type="entry name" value="P-loop_NTPase"/>
</dbReference>
<evidence type="ECO:0000313" key="12">
    <source>
        <dbReference type="Proteomes" id="UP000298781"/>
    </source>
</evidence>
<name>A0A4D7AQM5_9HYPH</name>
<dbReference type="InterPro" id="IPR039421">
    <property type="entry name" value="Type_1_exporter"/>
</dbReference>
<dbReference type="InterPro" id="IPR010128">
    <property type="entry name" value="ATPase_T1SS_PrtD-like"/>
</dbReference>
<evidence type="ECO:0000256" key="5">
    <source>
        <dbReference type="ARBA" id="ARBA00022840"/>
    </source>
</evidence>
<evidence type="ECO:0000313" key="11">
    <source>
        <dbReference type="EMBL" id="QCI63584.1"/>
    </source>
</evidence>
<dbReference type="SUPFAM" id="SSF90123">
    <property type="entry name" value="ABC transporter transmembrane region"/>
    <property type="match status" value="1"/>
</dbReference>
<dbReference type="GO" id="GO:0016887">
    <property type="term" value="F:ATP hydrolysis activity"/>
    <property type="evidence" value="ECO:0007669"/>
    <property type="project" value="InterPro"/>
</dbReference>
<dbReference type="PROSITE" id="PS00211">
    <property type="entry name" value="ABC_TRANSPORTER_1"/>
    <property type="match status" value="1"/>
</dbReference>
<dbReference type="SUPFAM" id="SSF52540">
    <property type="entry name" value="P-loop containing nucleoside triphosphate hydrolases"/>
    <property type="match status" value="1"/>
</dbReference>
<dbReference type="GO" id="GO:0140359">
    <property type="term" value="F:ABC-type transporter activity"/>
    <property type="evidence" value="ECO:0007669"/>
    <property type="project" value="InterPro"/>
</dbReference>
<evidence type="ECO:0000259" key="9">
    <source>
        <dbReference type="PROSITE" id="PS50893"/>
    </source>
</evidence>
<evidence type="ECO:0000256" key="6">
    <source>
        <dbReference type="ARBA" id="ARBA00022989"/>
    </source>
</evidence>
<evidence type="ECO:0000256" key="7">
    <source>
        <dbReference type="ARBA" id="ARBA00023136"/>
    </source>
</evidence>
<comment type="similarity">
    <text evidence="2">Belongs to the ABC transporter superfamily.</text>
</comment>
<dbReference type="Gene3D" id="3.40.50.300">
    <property type="entry name" value="P-loop containing nucleotide triphosphate hydrolases"/>
    <property type="match status" value="1"/>
</dbReference>
<dbReference type="KEGG" id="pstg:E8M01_04615"/>
<dbReference type="AlphaFoldDB" id="A0A4D7AQM5"/>
<feature type="transmembrane region" description="Helical" evidence="8">
    <location>
        <begin position="146"/>
        <end position="175"/>
    </location>
</feature>
<dbReference type="PROSITE" id="PS50893">
    <property type="entry name" value="ABC_TRANSPORTER_2"/>
    <property type="match status" value="1"/>
</dbReference>
<dbReference type="Gene3D" id="1.20.1560.10">
    <property type="entry name" value="ABC transporter type 1, transmembrane domain"/>
    <property type="match status" value="1"/>
</dbReference>
<dbReference type="InterPro" id="IPR003439">
    <property type="entry name" value="ABC_transporter-like_ATP-bd"/>
</dbReference>
<feature type="transmembrane region" description="Helical" evidence="8">
    <location>
        <begin position="25"/>
        <end position="47"/>
    </location>
</feature>
<evidence type="ECO:0000256" key="1">
    <source>
        <dbReference type="ARBA" id="ARBA00004651"/>
    </source>
</evidence>
<dbReference type="OrthoDB" id="9808328at2"/>
<dbReference type="InterPro" id="IPR017871">
    <property type="entry name" value="ABC_transporter-like_CS"/>
</dbReference>
<dbReference type="PANTHER" id="PTHR24221:SF248">
    <property type="entry name" value="ABC TRANSPORTER TRANSMEMBRANE REGION"/>
    <property type="match status" value="1"/>
</dbReference>
<dbReference type="EMBL" id="CP039690">
    <property type="protein sequence ID" value="QCI63584.1"/>
    <property type="molecule type" value="Genomic_DNA"/>
</dbReference>
<dbReference type="InterPro" id="IPR003593">
    <property type="entry name" value="AAA+_ATPase"/>
</dbReference>
<evidence type="ECO:0000256" key="3">
    <source>
        <dbReference type="ARBA" id="ARBA00022692"/>
    </source>
</evidence>
<keyword evidence="3 8" id="KW-0812">Transmembrane</keyword>
<keyword evidence="7 8" id="KW-0472">Membrane</keyword>
<dbReference type="NCBIfam" id="TIGR01842">
    <property type="entry name" value="type_I_sec_PrtD"/>
    <property type="match status" value="1"/>
</dbReference>
<dbReference type="InterPro" id="IPR011527">
    <property type="entry name" value="ABC1_TM_dom"/>
</dbReference>
<feature type="transmembrane region" description="Helical" evidence="8">
    <location>
        <begin position="259"/>
        <end position="285"/>
    </location>
</feature>
<dbReference type="CDD" id="cd03246">
    <property type="entry name" value="ABCC_Protease_Secretion"/>
    <property type="match status" value="1"/>
</dbReference>
<keyword evidence="6 8" id="KW-1133">Transmembrane helix</keyword>
<dbReference type="Pfam" id="PF00664">
    <property type="entry name" value="ABC_membrane"/>
    <property type="match status" value="1"/>
</dbReference>
<keyword evidence="5" id="KW-0067">ATP-binding</keyword>
<dbReference type="GO" id="GO:0030256">
    <property type="term" value="C:type I protein secretion system complex"/>
    <property type="evidence" value="ECO:0007669"/>
    <property type="project" value="InterPro"/>
</dbReference>
<protein>
    <submittedName>
        <fullName evidence="11">Type I secretion system permease/ATPase</fullName>
    </submittedName>
</protein>
<proteinExistence type="inferred from homology"/>
<reference evidence="11 12" key="1">
    <citation type="submission" date="2019-04" db="EMBL/GenBank/DDBJ databases">
        <title>Phreatobacter aquaticus sp. nov.</title>
        <authorList>
            <person name="Choi A."/>
        </authorList>
    </citation>
    <scope>NUCLEOTIDE SEQUENCE [LARGE SCALE GENOMIC DNA]</scope>
    <source>
        <strain evidence="11 12">KCTC 52518</strain>
    </source>
</reference>
<feature type="transmembrane region" description="Helical" evidence="8">
    <location>
        <begin position="59"/>
        <end position="79"/>
    </location>
</feature>